<protein>
    <submittedName>
        <fullName evidence="7">Multidrug DMT transporter permease</fullName>
    </submittedName>
</protein>
<keyword evidence="3 5" id="KW-1133">Transmembrane helix</keyword>
<evidence type="ECO:0000313" key="7">
    <source>
        <dbReference type="EMBL" id="AOW80768.1"/>
    </source>
</evidence>
<dbReference type="AlphaFoldDB" id="A0A1D8S5Z0"/>
<feature type="transmembrane region" description="Helical" evidence="5">
    <location>
        <begin position="28"/>
        <end position="49"/>
    </location>
</feature>
<feature type="transmembrane region" description="Helical" evidence="5">
    <location>
        <begin position="204"/>
        <end position="225"/>
    </location>
</feature>
<evidence type="ECO:0000256" key="2">
    <source>
        <dbReference type="ARBA" id="ARBA00022692"/>
    </source>
</evidence>
<gene>
    <name evidence="7" type="ORF">HTSR_1596</name>
</gene>
<evidence type="ECO:0000256" key="1">
    <source>
        <dbReference type="ARBA" id="ARBA00004141"/>
    </source>
</evidence>
<comment type="subcellular location">
    <subcellularLocation>
        <location evidence="1">Membrane</location>
        <topology evidence="1">Multi-pass membrane protein</topology>
    </subcellularLocation>
</comment>
<proteinExistence type="predicted"/>
<feature type="transmembrane region" description="Helical" evidence="5">
    <location>
        <begin position="117"/>
        <end position="136"/>
    </location>
</feature>
<dbReference type="KEGG" id="halh:HTSR_1596"/>
<dbReference type="Pfam" id="PF00892">
    <property type="entry name" value="EamA"/>
    <property type="match status" value="2"/>
</dbReference>
<sequence length="291" mass="29963">MVLALISALGFGTLAIFGRLSELVGLSLSSLLAFRFALATPLVWLPLLYQGRLERLRGRDLGIAVLLGAGGYAAMSFLFLTGVNIIGAGLGAIVLYIYPALVVVLAALFLDERVTKLIVAAVAIAVAGVGLVVTGQPANVDFLGIGTVLLAAAVYAGYITLSGTILDRVSATVLTAHVIPAASVTFIVHGLLTGSTQVPATLDQWGVVLGIALFATAIPILTFFAAVTDIGASRTSIVSTLEPVFTVFLGALLLGETLSPVSIIGGLAVLSGVFLVQYERARVTEPAESSR</sequence>
<keyword evidence="4 5" id="KW-0472">Membrane</keyword>
<feature type="transmembrane region" description="Helical" evidence="5">
    <location>
        <begin position="86"/>
        <end position="110"/>
    </location>
</feature>
<evidence type="ECO:0000256" key="5">
    <source>
        <dbReference type="SAM" id="Phobius"/>
    </source>
</evidence>
<feature type="domain" description="EamA" evidence="6">
    <location>
        <begin position="143"/>
        <end position="276"/>
    </location>
</feature>
<dbReference type="STRING" id="1873524.HSR6_1665"/>
<feature type="transmembrane region" description="Helical" evidence="5">
    <location>
        <begin position="173"/>
        <end position="192"/>
    </location>
</feature>
<feature type="domain" description="EamA" evidence="6">
    <location>
        <begin position="2"/>
        <end position="133"/>
    </location>
</feature>
<evidence type="ECO:0000259" key="6">
    <source>
        <dbReference type="Pfam" id="PF00892"/>
    </source>
</evidence>
<evidence type="ECO:0000313" key="8">
    <source>
        <dbReference type="Proteomes" id="UP000185608"/>
    </source>
</evidence>
<evidence type="ECO:0000256" key="4">
    <source>
        <dbReference type="ARBA" id="ARBA00023136"/>
    </source>
</evidence>
<name>A0A1D8S5Z0_9EURY</name>
<reference evidence="7 8" key="1">
    <citation type="submission" date="2016-06" db="EMBL/GenBank/DDBJ databases">
        <title>Discovery of anaerobic lithoheterotrophic haloarchaeon capable of sulfur respiration by hydrogen and formate.</title>
        <authorList>
            <person name="Sorokin D.Y."/>
            <person name="Kublanov I.V."/>
            <person name="Roman P."/>
            <person name="Sinninghe Damste J.S."/>
            <person name="Golyshin P.N."/>
            <person name="Rojo D."/>
            <person name="Ciordia S."/>
            <person name="Mena Md.C."/>
            <person name="Ferrer M."/>
            <person name="Smedile F."/>
            <person name="Messina E."/>
            <person name="La Cono V."/>
            <person name="Yakimov M.M."/>
        </authorList>
    </citation>
    <scope>NUCLEOTIDE SEQUENCE [LARGE SCALE GENOMIC DNA]</scope>
    <source>
        <strain evidence="7 8">HTSR1</strain>
    </source>
</reference>
<dbReference type="InterPro" id="IPR000620">
    <property type="entry name" value="EamA_dom"/>
</dbReference>
<dbReference type="InterPro" id="IPR037185">
    <property type="entry name" value="EmrE-like"/>
</dbReference>
<dbReference type="Gene3D" id="1.10.3730.20">
    <property type="match status" value="1"/>
</dbReference>
<feature type="transmembrane region" description="Helical" evidence="5">
    <location>
        <begin position="61"/>
        <end position="80"/>
    </location>
</feature>
<dbReference type="PANTHER" id="PTHR32322">
    <property type="entry name" value="INNER MEMBRANE TRANSPORTER"/>
    <property type="match status" value="1"/>
</dbReference>
<dbReference type="GO" id="GO:0016020">
    <property type="term" value="C:membrane"/>
    <property type="evidence" value="ECO:0007669"/>
    <property type="project" value="UniProtKB-SubCell"/>
</dbReference>
<organism evidence="7 8">
    <name type="scientific">Halodesulfurarchaeum formicicum</name>
    <dbReference type="NCBI Taxonomy" id="1873524"/>
    <lineage>
        <taxon>Archaea</taxon>
        <taxon>Methanobacteriati</taxon>
        <taxon>Methanobacteriota</taxon>
        <taxon>Stenosarchaea group</taxon>
        <taxon>Halobacteria</taxon>
        <taxon>Halobacteriales</taxon>
        <taxon>Halobacteriaceae</taxon>
        <taxon>Halodesulfurarchaeum</taxon>
    </lineage>
</organism>
<keyword evidence="2 5" id="KW-0812">Transmembrane</keyword>
<dbReference type="InterPro" id="IPR050638">
    <property type="entry name" value="AA-Vitamin_Transporters"/>
</dbReference>
<feature type="transmembrane region" description="Helical" evidence="5">
    <location>
        <begin position="142"/>
        <end position="161"/>
    </location>
</feature>
<evidence type="ECO:0000256" key="3">
    <source>
        <dbReference type="ARBA" id="ARBA00022989"/>
    </source>
</evidence>
<dbReference type="EMBL" id="CP016070">
    <property type="protein sequence ID" value="AOW80768.1"/>
    <property type="molecule type" value="Genomic_DNA"/>
</dbReference>
<dbReference type="SUPFAM" id="SSF103481">
    <property type="entry name" value="Multidrug resistance efflux transporter EmrE"/>
    <property type="match status" value="2"/>
</dbReference>
<accession>A0A1D8S5Z0</accession>
<dbReference type="Proteomes" id="UP000185608">
    <property type="component" value="Chromosome"/>
</dbReference>
<dbReference type="PANTHER" id="PTHR32322:SF2">
    <property type="entry name" value="EAMA DOMAIN-CONTAINING PROTEIN"/>
    <property type="match status" value="1"/>
</dbReference>